<dbReference type="InterPro" id="IPR051202">
    <property type="entry name" value="Peptidase_C40"/>
</dbReference>
<evidence type="ECO:0000256" key="1">
    <source>
        <dbReference type="ARBA" id="ARBA00007074"/>
    </source>
</evidence>
<dbReference type="Pfam" id="PF00877">
    <property type="entry name" value="NLPC_P60"/>
    <property type="match status" value="1"/>
</dbReference>
<dbReference type="Gene3D" id="6.10.250.3150">
    <property type="match status" value="1"/>
</dbReference>
<keyword evidence="2" id="KW-0645">Protease</keyword>
<feature type="region of interest" description="Disordered" evidence="6">
    <location>
        <begin position="248"/>
        <end position="284"/>
    </location>
</feature>
<evidence type="ECO:0000256" key="5">
    <source>
        <dbReference type="SAM" id="Coils"/>
    </source>
</evidence>
<comment type="caution">
    <text evidence="8">The sequence shown here is derived from an EMBL/GenBank/DDBJ whole genome shotgun (WGS) entry which is preliminary data.</text>
</comment>
<evidence type="ECO:0000256" key="6">
    <source>
        <dbReference type="SAM" id="MobiDB-lite"/>
    </source>
</evidence>
<keyword evidence="4" id="KW-0788">Thiol protease</keyword>
<comment type="similarity">
    <text evidence="1">Belongs to the peptidase C40 family.</text>
</comment>
<dbReference type="GO" id="GO:0008234">
    <property type="term" value="F:cysteine-type peptidase activity"/>
    <property type="evidence" value="ECO:0007669"/>
    <property type="project" value="UniProtKB-KW"/>
</dbReference>
<dbReference type="AlphaFoldDB" id="A0AB38A7P0"/>
<keyword evidence="3 8" id="KW-0378">Hydrolase</keyword>
<evidence type="ECO:0000313" key="9">
    <source>
        <dbReference type="Proteomes" id="UP000183687"/>
    </source>
</evidence>
<feature type="compositionally biased region" description="Low complexity" evidence="6">
    <location>
        <begin position="264"/>
        <end position="284"/>
    </location>
</feature>
<dbReference type="InterPro" id="IPR000064">
    <property type="entry name" value="NLP_P60_dom"/>
</dbReference>
<dbReference type="SUPFAM" id="SSF54001">
    <property type="entry name" value="Cysteine proteinases"/>
    <property type="match status" value="1"/>
</dbReference>
<gene>
    <name evidence="8" type="ORF">SAMN04489746_1308</name>
</gene>
<dbReference type="Gene3D" id="3.90.1720.10">
    <property type="entry name" value="endopeptidase domain like (from Nostoc punctiforme)"/>
    <property type="match status" value="1"/>
</dbReference>
<feature type="coiled-coil region" evidence="5">
    <location>
        <begin position="62"/>
        <end position="124"/>
    </location>
</feature>
<keyword evidence="5" id="KW-0175">Coiled coil</keyword>
<dbReference type="InterPro" id="IPR038765">
    <property type="entry name" value="Papain-like_cys_pep_sf"/>
</dbReference>
<dbReference type="PROSITE" id="PS51935">
    <property type="entry name" value="NLPC_P60"/>
    <property type="match status" value="1"/>
</dbReference>
<organism evidence="8 9">
    <name type="scientific">Atopobium minutum</name>
    <dbReference type="NCBI Taxonomy" id="1381"/>
    <lineage>
        <taxon>Bacteria</taxon>
        <taxon>Bacillati</taxon>
        <taxon>Actinomycetota</taxon>
        <taxon>Coriobacteriia</taxon>
        <taxon>Coriobacteriales</taxon>
        <taxon>Atopobiaceae</taxon>
        <taxon>Atopobium</taxon>
    </lineage>
</organism>
<evidence type="ECO:0000313" key="8">
    <source>
        <dbReference type="EMBL" id="SEB93454.1"/>
    </source>
</evidence>
<protein>
    <submittedName>
        <fullName evidence="8">Cell wall-associated hydrolase, NlpC family</fullName>
    </submittedName>
</protein>
<reference evidence="8 9" key="1">
    <citation type="submission" date="2016-10" db="EMBL/GenBank/DDBJ databases">
        <authorList>
            <person name="Varghese N."/>
            <person name="Submissions S."/>
        </authorList>
    </citation>
    <scope>NUCLEOTIDE SEQUENCE [LARGE SCALE GENOMIC DNA]</scope>
    <source>
        <strain evidence="8 9">DSM 20586</strain>
    </source>
</reference>
<dbReference type="EMBL" id="FNSH01000001">
    <property type="protein sequence ID" value="SEB93454.1"/>
    <property type="molecule type" value="Genomic_DNA"/>
</dbReference>
<evidence type="ECO:0000256" key="2">
    <source>
        <dbReference type="ARBA" id="ARBA00022670"/>
    </source>
</evidence>
<dbReference type="GO" id="GO:0006508">
    <property type="term" value="P:proteolysis"/>
    <property type="evidence" value="ECO:0007669"/>
    <property type="project" value="UniProtKB-KW"/>
</dbReference>
<evidence type="ECO:0000256" key="4">
    <source>
        <dbReference type="ARBA" id="ARBA00022807"/>
    </source>
</evidence>
<dbReference type="PANTHER" id="PTHR47053">
    <property type="entry name" value="MUREIN DD-ENDOPEPTIDASE MEPH-RELATED"/>
    <property type="match status" value="1"/>
</dbReference>
<proteinExistence type="inferred from homology"/>
<accession>A0AB38A7P0</accession>
<evidence type="ECO:0000256" key="3">
    <source>
        <dbReference type="ARBA" id="ARBA00022801"/>
    </source>
</evidence>
<feature type="domain" description="NlpC/P60" evidence="7">
    <location>
        <begin position="284"/>
        <end position="393"/>
    </location>
</feature>
<dbReference type="Proteomes" id="UP000183687">
    <property type="component" value="Unassembled WGS sequence"/>
</dbReference>
<name>A0AB38A7P0_9ACTN</name>
<dbReference type="PANTHER" id="PTHR47053:SF1">
    <property type="entry name" value="MUREIN DD-ENDOPEPTIDASE MEPH-RELATED"/>
    <property type="match status" value="1"/>
</dbReference>
<sequence length="393" mass="41990">MLSKIKEILSAAGLLLICTRSGRGPMTRKMYQKVVAAMLTTSLSVCTVGLALPQVAVADESSAALQAKLNDAKTQLNKLYEQAEQVGEALNETQVQLDSTNKDIEQTNKDIEAKKAELAEAQKTLSGRVSANYKSGGTSMLEIILSSSNFEELANNLYYAQKANESDEKVIGQVKTVQAELDAKQSQLTEQKQQQENLLATQKSQQAELNEQSKKAEEYVNNLDQQVKDKMEEERKAAEAEARAKAEAAKKAAEANNGNYYDPSSVNNGGNSGKRSSGSSQVSSNWRNQVIAAATSKIGGGYRLGASGPSIYDCSGLTQYAYSTIGIYIPHSSASQAAYCNKPASQAQPGDLVWRPGHVGIYIGGGTTIEAMSPSQGITYGSLSSFSRAGSPV</sequence>
<evidence type="ECO:0000259" key="7">
    <source>
        <dbReference type="PROSITE" id="PS51935"/>
    </source>
</evidence>